<evidence type="ECO:0000256" key="1">
    <source>
        <dbReference type="SAM" id="Coils"/>
    </source>
</evidence>
<protein>
    <recommendedName>
        <fullName evidence="4">Fungal N-terminal domain-containing protein</fullName>
    </recommendedName>
</protein>
<name>A0A9P8LEM8_9PEZI</name>
<comment type="caution">
    <text evidence="2">The sequence shown here is derived from an EMBL/GenBank/DDBJ whole genome shotgun (WGS) entry which is preliminary data.</text>
</comment>
<organism evidence="2 3">
    <name type="scientific">Trichoglossum hirsutum</name>
    <dbReference type="NCBI Taxonomy" id="265104"/>
    <lineage>
        <taxon>Eukaryota</taxon>
        <taxon>Fungi</taxon>
        <taxon>Dikarya</taxon>
        <taxon>Ascomycota</taxon>
        <taxon>Pezizomycotina</taxon>
        <taxon>Geoglossomycetes</taxon>
        <taxon>Geoglossales</taxon>
        <taxon>Geoglossaceae</taxon>
        <taxon>Trichoglossum</taxon>
    </lineage>
</organism>
<evidence type="ECO:0008006" key="4">
    <source>
        <dbReference type="Google" id="ProtNLM"/>
    </source>
</evidence>
<sequence>MAEIGLAASIIAVIQISRTVIAQAYKYGQSVKNAKKDIERIESELKDVESRLTKLQDLVDKAQESGHPLDCWPTLVSMNQEDGPLSKCKLALNCLLAELAPVDSWRAKMKERTTWPNKVTKVEKALEAIMQQKNSFI</sequence>
<dbReference type="Proteomes" id="UP000750711">
    <property type="component" value="Unassembled WGS sequence"/>
</dbReference>
<evidence type="ECO:0000313" key="3">
    <source>
        <dbReference type="Proteomes" id="UP000750711"/>
    </source>
</evidence>
<proteinExistence type="predicted"/>
<feature type="coiled-coil region" evidence="1">
    <location>
        <begin position="31"/>
        <end position="65"/>
    </location>
</feature>
<keyword evidence="1" id="KW-0175">Coiled coil</keyword>
<dbReference type="EMBL" id="JAGHQM010000238">
    <property type="protein sequence ID" value="KAH0563191.1"/>
    <property type="molecule type" value="Genomic_DNA"/>
</dbReference>
<dbReference type="AlphaFoldDB" id="A0A9P8LEM8"/>
<evidence type="ECO:0000313" key="2">
    <source>
        <dbReference type="EMBL" id="KAH0563191.1"/>
    </source>
</evidence>
<reference evidence="2" key="1">
    <citation type="submission" date="2021-03" db="EMBL/GenBank/DDBJ databases">
        <title>Comparative genomics and phylogenomic investigation of the class Geoglossomycetes provide insights into ecological specialization and systematics.</title>
        <authorList>
            <person name="Melie T."/>
            <person name="Pirro S."/>
            <person name="Miller A.N."/>
            <person name="Quandt A."/>
        </authorList>
    </citation>
    <scope>NUCLEOTIDE SEQUENCE</scope>
    <source>
        <strain evidence="2">CAQ_001_2017</strain>
    </source>
</reference>
<keyword evidence="3" id="KW-1185">Reference proteome</keyword>
<gene>
    <name evidence="2" type="ORF">GP486_002237</name>
</gene>
<accession>A0A9P8LEM8</accession>